<comment type="caution">
    <text evidence="6">The sequence shown here is derived from an EMBL/GenBank/DDBJ whole genome shotgun (WGS) entry which is preliminary data.</text>
</comment>
<proteinExistence type="predicted"/>
<evidence type="ECO:0000259" key="5">
    <source>
        <dbReference type="PROSITE" id="PS00036"/>
    </source>
</evidence>
<dbReference type="PROSITE" id="PS00036">
    <property type="entry name" value="BZIP_BASIC"/>
    <property type="match status" value="1"/>
</dbReference>
<keyword evidence="3" id="KW-0175">Coiled coil</keyword>
<dbReference type="InterPro" id="IPR004827">
    <property type="entry name" value="bZIP"/>
</dbReference>
<feature type="compositionally biased region" description="Low complexity" evidence="4">
    <location>
        <begin position="417"/>
        <end position="433"/>
    </location>
</feature>
<feature type="region of interest" description="Disordered" evidence="4">
    <location>
        <begin position="355"/>
        <end position="388"/>
    </location>
</feature>
<accession>A0A409VBL0</accession>
<evidence type="ECO:0000313" key="6">
    <source>
        <dbReference type="EMBL" id="PPQ64374.1"/>
    </source>
</evidence>
<dbReference type="Proteomes" id="UP000284706">
    <property type="component" value="Unassembled WGS sequence"/>
</dbReference>
<feature type="region of interest" description="Disordered" evidence="4">
    <location>
        <begin position="475"/>
        <end position="498"/>
    </location>
</feature>
<feature type="compositionally biased region" description="Polar residues" evidence="4">
    <location>
        <begin position="130"/>
        <end position="152"/>
    </location>
</feature>
<evidence type="ECO:0000256" key="3">
    <source>
        <dbReference type="SAM" id="Coils"/>
    </source>
</evidence>
<evidence type="ECO:0000313" key="7">
    <source>
        <dbReference type="Proteomes" id="UP000284706"/>
    </source>
</evidence>
<gene>
    <name evidence="6" type="ORF">CVT26_002081</name>
</gene>
<sequence length="498" mass="53374">MPKSSPTSSPPSPNATAKPASDPAARMNDVALRKKKNADAQAAFRARRANYIATLEETVTSLESVVIQLQESCRESRAEAIELRQENNRLRMEQRERERFWRALYHAKKTGQAPEVDDLTSPPPPLSSPFVGQSQLAAVSSHSNPSLASQPYPTALGYRDDIVGQGAYSGPSGSGPPFGTQSSSAPFPTTDLSSDASSGSSTHFRGHKYPSYSYPISRDGRWQVNSTIPSVAGGGGEPITPPHSQSPVYMESPSLTSVEMSTYAGRFPAEEQKVSLASVLESAPYVFPSADRFNQNLGDSVPNSRSMSPTASTTSSTTSLPLTSSFQFTFHEAPPGQDCADFDYRRQSLPHCPEVTLHGGTADVSLTGQPSEAVRYRPSRRPESSADRQAILGTSDSVQHEDDVPFTAQHVRSSHDPLSPRSRSTSPGPSPISCTVAVIKAQAFGALRRTRARTKKASEGAAKVAMDVLEARGIEIGSVPAGSKRPRLDDDVDEGEAQ</sequence>
<feature type="domain" description="BZIP" evidence="5">
    <location>
        <begin position="33"/>
        <end position="47"/>
    </location>
</feature>
<dbReference type="InterPro" id="IPR050936">
    <property type="entry name" value="AP-1-like"/>
</dbReference>
<dbReference type="SUPFAM" id="SSF57959">
    <property type="entry name" value="Leucine zipper domain"/>
    <property type="match status" value="1"/>
</dbReference>
<keyword evidence="7" id="KW-1185">Reference proteome</keyword>
<dbReference type="GO" id="GO:0090575">
    <property type="term" value="C:RNA polymerase II transcription regulator complex"/>
    <property type="evidence" value="ECO:0007669"/>
    <property type="project" value="TreeGrafter"/>
</dbReference>
<dbReference type="GO" id="GO:0001228">
    <property type="term" value="F:DNA-binding transcription activator activity, RNA polymerase II-specific"/>
    <property type="evidence" value="ECO:0007669"/>
    <property type="project" value="TreeGrafter"/>
</dbReference>
<evidence type="ECO:0000256" key="4">
    <source>
        <dbReference type="SAM" id="MobiDB-lite"/>
    </source>
</evidence>
<dbReference type="PANTHER" id="PTHR40621:SF6">
    <property type="entry name" value="AP-1-LIKE TRANSCRIPTION FACTOR YAP1-RELATED"/>
    <property type="match status" value="1"/>
</dbReference>
<dbReference type="InParanoid" id="A0A409VBL0"/>
<dbReference type="STRING" id="231916.A0A409VBL0"/>
<comment type="subcellular location">
    <subcellularLocation>
        <location evidence="1">Nucleus</location>
    </subcellularLocation>
</comment>
<feature type="coiled-coil region" evidence="3">
    <location>
        <begin position="52"/>
        <end position="93"/>
    </location>
</feature>
<feature type="region of interest" description="Disordered" evidence="4">
    <location>
        <begin position="111"/>
        <end position="208"/>
    </location>
</feature>
<dbReference type="AlphaFoldDB" id="A0A409VBL0"/>
<dbReference type="EMBL" id="NHYE01005667">
    <property type="protein sequence ID" value="PPQ64374.1"/>
    <property type="molecule type" value="Genomic_DNA"/>
</dbReference>
<reference evidence="6 7" key="1">
    <citation type="journal article" date="2018" name="Evol. Lett.">
        <title>Horizontal gene cluster transfer increased hallucinogenic mushroom diversity.</title>
        <authorList>
            <person name="Reynolds H.T."/>
            <person name="Vijayakumar V."/>
            <person name="Gluck-Thaler E."/>
            <person name="Korotkin H.B."/>
            <person name="Matheny P.B."/>
            <person name="Slot J.C."/>
        </authorList>
    </citation>
    <scope>NUCLEOTIDE SEQUENCE [LARGE SCALE GENOMIC DNA]</scope>
    <source>
        <strain evidence="6 7">SRW20</strain>
    </source>
</reference>
<feature type="region of interest" description="Disordered" evidence="4">
    <location>
        <begin position="1"/>
        <end position="32"/>
    </location>
</feature>
<name>A0A409VBL0_9AGAR</name>
<protein>
    <recommendedName>
        <fullName evidence="5">BZIP domain-containing protein</fullName>
    </recommendedName>
</protein>
<dbReference type="GO" id="GO:0000976">
    <property type="term" value="F:transcription cis-regulatory region binding"/>
    <property type="evidence" value="ECO:0007669"/>
    <property type="project" value="InterPro"/>
</dbReference>
<feature type="compositionally biased region" description="Low complexity" evidence="4">
    <location>
        <begin position="164"/>
        <end position="184"/>
    </location>
</feature>
<feature type="region of interest" description="Disordered" evidence="4">
    <location>
        <begin position="409"/>
        <end position="433"/>
    </location>
</feature>
<feature type="region of interest" description="Disordered" evidence="4">
    <location>
        <begin position="297"/>
        <end position="319"/>
    </location>
</feature>
<dbReference type="PANTHER" id="PTHR40621">
    <property type="entry name" value="TRANSCRIPTION FACTOR KAPC-RELATED"/>
    <property type="match status" value="1"/>
</dbReference>
<evidence type="ECO:0000256" key="2">
    <source>
        <dbReference type="ARBA" id="ARBA00023242"/>
    </source>
</evidence>
<dbReference type="OrthoDB" id="2285533at2759"/>
<feature type="compositionally biased region" description="Low complexity" evidence="4">
    <location>
        <begin position="304"/>
        <end position="319"/>
    </location>
</feature>
<evidence type="ECO:0000256" key="1">
    <source>
        <dbReference type="ARBA" id="ARBA00004123"/>
    </source>
</evidence>
<dbReference type="InterPro" id="IPR046347">
    <property type="entry name" value="bZIP_sf"/>
</dbReference>
<organism evidence="6 7">
    <name type="scientific">Gymnopilus dilepis</name>
    <dbReference type="NCBI Taxonomy" id="231916"/>
    <lineage>
        <taxon>Eukaryota</taxon>
        <taxon>Fungi</taxon>
        <taxon>Dikarya</taxon>
        <taxon>Basidiomycota</taxon>
        <taxon>Agaricomycotina</taxon>
        <taxon>Agaricomycetes</taxon>
        <taxon>Agaricomycetidae</taxon>
        <taxon>Agaricales</taxon>
        <taxon>Agaricineae</taxon>
        <taxon>Hymenogastraceae</taxon>
        <taxon>Gymnopilus</taxon>
    </lineage>
</organism>
<dbReference type="Gene3D" id="1.20.5.170">
    <property type="match status" value="1"/>
</dbReference>
<keyword evidence="2" id="KW-0539">Nucleus</keyword>